<organism evidence="1">
    <name type="scientific">Anguilla anguilla</name>
    <name type="common">European freshwater eel</name>
    <name type="synonym">Muraena anguilla</name>
    <dbReference type="NCBI Taxonomy" id="7936"/>
    <lineage>
        <taxon>Eukaryota</taxon>
        <taxon>Metazoa</taxon>
        <taxon>Chordata</taxon>
        <taxon>Craniata</taxon>
        <taxon>Vertebrata</taxon>
        <taxon>Euteleostomi</taxon>
        <taxon>Actinopterygii</taxon>
        <taxon>Neopterygii</taxon>
        <taxon>Teleostei</taxon>
        <taxon>Anguilliformes</taxon>
        <taxon>Anguillidae</taxon>
        <taxon>Anguilla</taxon>
    </lineage>
</organism>
<protein>
    <submittedName>
        <fullName evidence="1">Uncharacterized protein</fullName>
    </submittedName>
</protein>
<proteinExistence type="predicted"/>
<evidence type="ECO:0000313" key="1">
    <source>
        <dbReference type="EMBL" id="JAH90172.1"/>
    </source>
</evidence>
<accession>A0A0E9WIH8</accession>
<reference evidence="1" key="1">
    <citation type="submission" date="2014-11" db="EMBL/GenBank/DDBJ databases">
        <authorList>
            <person name="Amaro Gonzalez C."/>
        </authorList>
    </citation>
    <scope>NUCLEOTIDE SEQUENCE</scope>
</reference>
<name>A0A0E9WIH8_ANGAN</name>
<dbReference type="EMBL" id="GBXM01018405">
    <property type="protein sequence ID" value="JAH90172.1"/>
    <property type="molecule type" value="Transcribed_RNA"/>
</dbReference>
<sequence length="60" mass="6719">MQGAPTADTARPETLTLCTRLQSITCDPMEVFYSWGASLHCETCDIPRSYTKTRVPLLIK</sequence>
<dbReference type="AlphaFoldDB" id="A0A0E9WIH8"/>
<reference evidence="1" key="2">
    <citation type="journal article" date="2015" name="Fish Shellfish Immunol.">
        <title>Early steps in the European eel (Anguilla anguilla)-Vibrio vulnificus interaction in the gills: Role of the RtxA13 toxin.</title>
        <authorList>
            <person name="Callol A."/>
            <person name="Pajuelo D."/>
            <person name="Ebbesson L."/>
            <person name="Teles M."/>
            <person name="MacKenzie S."/>
            <person name="Amaro C."/>
        </authorList>
    </citation>
    <scope>NUCLEOTIDE SEQUENCE</scope>
</reference>